<feature type="transmembrane region" description="Helical" evidence="6">
    <location>
        <begin position="145"/>
        <end position="166"/>
    </location>
</feature>
<feature type="transmembrane region" description="Helical" evidence="6">
    <location>
        <begin position="106"/>
        <end position="125"/>
    </location>
</feature>
<proteinExistence type="inferred from homology"/>
<organism evidence="8">
    <name type="scientific">Rosellinia necatrix</name>
    <name type="common">White root-rot fungus</name>
    <dbReference type="NCBI Taxonomy" id="77044"/>
    <lineage>
        <taxon>Eukaryota</taxon>
        <taxon>Fungi</taxon>
        <taxon>Dikarya</taxon>
        <taxon>Ascomycota</taxon>
        <taxon>Pezizomycotina</taxon>
        <taxon>Sordariomycetes</taxon>
        <taxon>Xylariomycetidae</taxon>
        <taxon>Xylariales</taxon>
        <taxon>Xylariaceae</taxon>
        <taxon>Rosellinia</taxon>
    </lineage>
</organism>
<dbReference type="Pfam" id="PF20684">
    <property type="entry name" value="Fung_rhodopsin"/>
    <property type="match status" value="1"/>
</dbReference>
<keyword evidence="3 6" id="KW-1133">Transmembrane helix</keyword>
<feature type="domain" description="Rhodopsin" evidence="7">
    <location>
        <begin position="58"/>
        <end position="289"/>
    </location>
</feature>
<keyword evidence="2 6" id="KW-0812">Transmembrane</keyword>
<evidence type="ECO:0000256" key="1">
    <source>
        <dbReference type="ARBA" id="ARBA00004141"/>
    </source>
</evidence>
<keyword evidence="4 6" id="KW-0472">Membrane</keyword>
<evidence type="ECO:0000313" key="9">
    <source>
        <dbReference type="Proteomes" id="UP000054516"/>
    </source>
</evidence>
<evidence type="ECO:0000256" key="4">
    <source>
        <dbReference type="ARBA" id="ARBA00023136"/>
    </source>
</evidence>
<gene>
    <name evidence="8" type="ORF">SAMD00023353_5700290</name>
</gene>
<dbReference type="InterPro" id="IPR052337">
    <property type="entry name" value="SAT4-like"/>
</dbReference>
<feature type="transmembrane region" description="Helical" evidence="6">
    <location>
        <begin position="263"/>
        <end position="286"/>
    </location>
</feature>
<dbReference type="PANTHER" id="PTHR33048">
    <property type="entry name" value="PTH11-LIKE INTEGRAL MEMBRANE PROTEIN (AFU_ORTHOLOGUE AFUA_5G11245)"/>
    <property type="match status" value="1"/>
</dbReference>
<feature type="transmembrane region" description="Helical" evidence="6">
    <location>
        <begin position="37"/>
        <end position="55"/>
    </location>
</feature>
<feature type="transmembrane region" description="Helical" evidence="6">
    <location>
        <begin position="67"/>
        <end position="86"/>
    </location>
</feature>
<keyword evidence="9" id="KW-1185">Reference proteome</keyword>
<feature type="transmembrane region" description="Helical" evidence="6">
    <location>
        <begin position="198"/>
        <end position="217"/>
    </location>
</feature>
<dbReference type="PANTHER" id="PTHR33048:SF47">
    <property type="entry name" value="INTEGRAL MEMBRANE PROTEIN-RELATED"/>
    <property type="match status" value="1"/>
</dbReference>
<sequence length="428" mass="47246">MAAIVRALDPEGPLVPPPAGVYSNFENPPNGNETMNGVISLSLSLTIIAVTFHICGRLRNKFYIEDYLIIPAIAFFITCHVFVYRITGTTGWFVHGWNLQRKNQEWHLFNIYISTTTYNVTLIFLKSAILLQWARIFCPARRDVFFWMCYATAAVNAVFYLITILIELLRCSPVQYHWNKKIPGGHCANDDLLSPLSAAINLALDLTILILPQRVIWRLNLSFKKKVRVSIVFFVGILCIISAAARLGFAVELLTATDYAYDSSYAVLIGSLELTFAFLTFSLPGVPEPFGALMRRTRSSLEWAGSRAGLLSSSRTLAAAAATTTVTRVKSEGNIYHYDGGGGEADERGLVPTAAKTSSTKLGFDDDTHELAIPAGGLAPDTQDHAILRTTRFNMSETVVADANVDARGVALPRQHPWEPLSSKHETQ</sequence>
<comment type="similarity">
    <text evidence="5">Belongs to the SAT4 family.</text>
</comment>
<dbReference type="OMA" id="WNINIEH"/>
<protein>
    <submittedName>
        <fullName evidence="8">Putative integral membrane protein PTH11</fullName>
    </submittedName>
</protein>
<dbReference type="InterPro" id="IPR049326">
    <property type="entry name" value="Rhodopsin_dom_fungi"/>
</dbReference>
<evidence type="ECO:0000256" key="2">
    <source>
        <dbReference type="ARBA" id="ARBA00022692"/>
    </source>
</evidence>
<dbReference type="Proteomes" id="UP000054516">
    <property type="component" value="Unassembled WGS sequence"/>
</dbReference>
<dbReference type="OrthoDB" id="2496787at2759"/>
<evidence type="ECO:0000259" key="7">
    <source>
        <dbReference type="Pfam" id="PF20684"/>
    </source>
</evidence>
<accession>A0A1W2TTS2</accession>
<dbReference type="EMBL" id="DF977502">
    <property type="protein sequence ID" value="GAP91980.2"/>
    <property type="molecule type" value="Genomic_DNA"/>
</dbReference>
<evidence type="ECO:0000256" key="6">
    <source>
        <dbReference type="SAM" id="Phobius"/>
    </source>
</evidence>
<name>A0A1W2TTS2_ROSNE</name>
<evidence type="ECO:0000313" key="8">
    <source>
        <dbReference type="EMBL" id="GAP91980.2"/>
    </source>
</evidence>
<evidence type="ECO:0000256" key="3">
    <source>
        <dbReference type="ARBA" id="ARBA00022989"/>
    </source>
</evidence>
<feature type="transmembrane region" description="Helical" evidence="6">
    <location>
        <begin position="229"/>
        <end position="251"/>
    </location>
</feature>
<comment type="subcellular location">
    <subcellularLocation>
        <location evidence="1">Membrane</location>
        <topology evidence="1">Multi-pass membrane protein</topology>
    </subcellularLocation>
</comment>
<dbReference type="GO" id="GO:0016020">
    <property type="term" value="C:membrane"/>
    <property type="evidence" value="ECO:0007669"/>
    <property type="project" value="UniProtKB-SubCell"/>
</dbReference>
<reference evidence="8" key="1">
    <citation type="submission" date="2016-03" db="EMBL/GenBank/DDBJ databases">
        <title>Draft genome sequence of Rosellinia necatrix.</title>
        <authorList>
            <person name="Kanematsu S."/>
        </authorList>
    </citation>
    <scope>NUCLEOTIDE SEQUENCE [LARGE SCALE GENOMIC DNA]</scope>
    <source>
        <strain evidence="8">W97</strain>
    </source>
</reference>
<dbReference type="AlphaFoldDB" id="A0A1W2TTS2"/>
<evidence type="ECO:0000256" key="5">
    <source>
        <dbReference type="ARBA" id="ARBA00038359"/>
    </source>
</evidence>